<keyword evidence="3 5" id="KW-0694">RNA-binding</keyword>
<feature type="domain" description="RRM" evidence="7">
    <location>
        <begin position="35"/>
        <end position="117"/>
    </location>
</feature>
<protein>
    <recommendedName>
        <fullName evidence="7">RRM domain-containing protein</fullName>
    </recommendedName>
</protein>
<reference evidence="8" key="1">
    <citation type="submission" date="2019-09" db="EMBL/GenBank/DDBJ databases">
        <title>Draft genome information of white flower Hibiscus syriacus.</title>
        <authorList>
            <person name="Kim Y.-M."/>
        </authorList>
    </citation>
    <scope>NUCLEOTIDE SEQUENCE [LARGE SCALE GENOMIC DNA]</scope>
    <source>
        <strain evidence="8">YM2019G1</strain>
    </source>
</reference>
<dbReference type="PROSITE" id="PS50102">
    <property type="entry name" value="RRM"/>
    <property type="match status" value="1"/>
</dbReference>
<dbReference type="Gene3D" id="3.30.70.330">
    <property type="match status" value="1"/>
</dbReference>
<dbReference type="SUPFAM" id="SSF54928">
    <property type="entry name" value="RNA-binding domain, RBD"/>
    <property type="match status" value="1"/>
</dbReference>
<keyword evidence="4" id="KW-0539">Nucleus</keyword>
<dbReference type="GO" id="GO:0003729">
    <property type="term" value="F:mRNA binding"/>
    <property type="evidence" value="ECO:0007669"/>
    <property type="project" value="TreeGrafter"/>
</dbReference>
<dbReference type="InterPro" id="IPR035979">
    <property type="entry name" value="RBD_domain_sf"/>
</dbReference>
<dbReference type="InterPro" id="IPR051945">
    <property type="entry name" value="RRM_MRD1_RNA_proc_ribogen"/>
</dbReference>
<evidence type="ECO:0000256" key="4">
    <source>
        <dbReference type="ARBA" id="ARBA00023242"/>
    </source>
</evidence>
<dbReference type="InterPro" id="IPR000504">
    <property type="entry name" value="RRM_dom"/>
</dbReference>
<dbReference type="InterPro" id="IPR012677">
    <property type="entry name" value="Nucleotide-bd_a/b_plait_sf"/>
</dbReference>
<dbReference type="Proteomes" id="UP000436088">
    <property type="component" value="Unassembled WGS sequence"/>
</dbReference>
<evidence type="ECO:0000256" key="5">
    <source>
        <dbReference type="PROSITE-ProRule" id="PRU00176"/>
    </source>
</evidence>
<sequence length="586" mass="65077">MKIFSQGDQGRWLQRQGRSGLRDFGERSSKLGDEWTAFIDNLSKRVSRGALREFFNNYGEVRQVFIPRSIRNPGIRIKECNFVFVRFAPKADMDNCLRSTNDAKIDGRSILVSKAKFTRYSQAGFKEKWGEGKVMKKSKDRRESTIQRKVGVEKERDERSFADVLKGKEKLEDGPVAESPNDVNKVVEAVAYLEPTAEDEKVEDRESPPNVLDFQVPSEDVEWIEHSLVGLTRGNFDLDLVQRALEREGVNAIIWGSFIDVDESTRDMENFSSARMVVRAACRFDIPESVTIRSKGRFFVIKVEVPEEDSNMPKSPVQGVEIFADVWPTEANPVHENSDSDGGGGFESNAPARESVPAVSKARLEVGNVCAVSGSAMAAGMAAGGLLPLENFNKYVHENDENSNMGGQIDERRLNEDGLIENGKSVNGGCQELSAEVDIHSQSGFMVNGPKVTHDVMNGPNSLVATADLSEEEEVGLVRSFVGQKVCGIRLSRDMSSMDFVPDSRKGAPIPRAVIRRVVRRLTRDSIEDRGRPNGVSREVAIAKEISAEAEAVWEGCKVLQVSFKGGKEAVKKRIRSLEAELRRLS</sequence>
<keyword evidence="2" id="KW-0677">Repeat</keyword>
<comment type="subcellular location">
    <subcellularLocation>
        <location evidence="1">Nucleus</location>
    </subcellularLocation>
</comment>
<evidence type="ECO:0000256" key="2">
    <source>
        <dbReference type="ARBA" id="ARBA00022737"/>
    </source>
</evidence>
<proteinExistence type="predicted"/>
<evidence type="ECO:0000256" key="6">
    <source>
        <dbReference type="SAM" id="MobiDB-lite"/>
    </source>
</evidence>
<dbReference type="CDD" id="cd00590">
    <property type="entry name" value="RRM_SF"/>
    <property type="match status" value="1"/>
</dbReference>
<dbReference type="GO" id="GO:0005730">
    <property type="term" value="C:nucleolus"/>
    <property type="evidence" value="ECO:0007669"/>
    <property type="project" value="TreeGrafter"/>
</dbReference>
<accession>A0A6A3ARC8</accession>
<keyword evidence="9" id="KW-1185">Reference proteome</keyword>
<dbReference type="PANTHER" id="PTHR48039:SF5">
    <property type="entry name" value="RNA-BINDING PROTEIN 28"/>
    <property type="match status" value="1"/>
</dbReference>
<evidence type="ECO:0000313" key="8">
    <source>
        <dbReference type="EMBL" id="KAE8705917.1"/>
    </source>
</evidence>
<evidence type="ECO:0000256" key="3">
    <source>
        <dbReference type="ARBA" id="ARBA00022884"/>
    </source>
</evidence>
<comment type="caution">
    <text evidence="8">The sequence shown here is derived from an EMBL/GenBank/DDBJ whole genome shotgun (WGS) entry which is preliminary data.</text>
</comment>
<gene>
    <name evidence="8" type="ORF">F3Y22_tig00110415pilonHSYRG00166</name>
</gene>
<evidence type="ECO:0000313" key="9">
    <source>
        <dbReference type="Proteomes" id="UP000436088"/>
    </source>
</evidence>
<name>A0A6A3ARC8_HIBSY</name>
<feature type="region of interest" description="Disordered" evidence="6">
    <location>
        <begin position="333"/>
        <end position="354"/>
    </location>
</feature>
<dbReference type="Pfam" id="PF00076">
    <property type="entry name" value="RRM_1"/>
    <property type="match status" value="1"/>
</dbReference>
<organism evidence="8 9">
    <name type="scientific">Hibiscus syriacus</name>
    <name type="common">Rose of Sharon</name>
    <dbReference type="NCBI Taxonomy" id="106335"/>
    <lineage>
        <taxon>Eukaryota</taxon>
        <taxon>Viridiplantae</taxon>
        <taxon>Streptophyta</taxon>
        <taxon>Embryophyta</taxon>
        <taxon>Tracheophyta</taxon>
        <taxon>Spermatophyta</taxon>
        <taxon>Magnoliopsida</taxon>
        <taxon>eudicotyledons</taxon>
        <taxon>Gunneridae</taxon>
        <taxon>Pentapetalae</taxon>
        <taxon>rosids</taxon>
        <taxon>malvids</taxon>
        <taxon>Malvales</taxon>
        <taxon>Malvaceae</taxon>
        <taxon>Malvoideae</taxon>
        <taxon>Hibiscus</taxon>
    </lineage>
</organism>
<evidence type="ECO:0000259" key="7">
    <source>
        <dbReference type="PROSITE" id="PS50102"/>
    </source>
</evidence>
<dbReference type="AlphaFoldDB" id="A0A6A3ARC8"/>
<dbReference type="SMART" id="SM00360">
    <property type="entry name" value="RRM"/>
    <property type="match status" value="1"/>
</dbReference>
<dbReference type="EMBL" id="VEPZ02000978">
    <property type="protein sequence ID" value="KAE8705917.1"/>
    <property type="molecule type" value="Genomic_DNA"/>
</dbReference>
<dbReference type="PANTHER" id="PTHR48039">
    <property type="entry name" value="RNA-BINDING MOTIF PROTEIN 14B"/>
    <property type="match status" value="1"/>
</dbReference>
<evidence type="ECO:0000256" key="1">
    <source>
        <dbReference type="ARBA" id="ARBA00004123"/>
    </source>
</evidence>